<gene>
    <name evidence="1" type="ORF">PVIIG_00830</name>
</gene>
<protein>
    <recommendedName>
        <fullName evidence="3">CYIR protein</fullName>
    </recommendedName>
</protein>
<dbReference type="EMBL" id="KQ234316">
    <property type="protein sequence ID" value="KMZ79556.1"/>
    <property type="molecule type" value="Genomic_DNA"/>
</dbReference>
<evidence type="ECO:0000313" key="2">
    <source>
        <dbReference type="Proteomes" id="UP000053562"/>
    </source>
</evidence>
<dbReference type="AlphaFoldDB" id="A0A0J9SA28"/>
<feature type="non-terminal residue" evidence="1">
    <location>
        <position position="1"/>
    </location>
</feature>
<sequence>TFNKYKIFHDYSKDHEYIHLNTLNFYTTCDEYYIKIMENYIDTYKDVYSKCSENYTKKLYCGKIFSLFEKNISFI</sequence>
<proteinExistence type="predicted"/>
<organism evidence="1 2">
    <name type="scientific">Plasmodium vivax India VII</name>
    <dbReference type="NCBI Taxonomy" id="1077284"/>
    <lineage>
        <taxon>Eukaryota</taxon>
        <taxon>Sar</taxon>
        <taxon>Alveolata</taxon>
        <taxon>Apicomplexa</taxon>
        <taxon>Aconoidasida</taxon>
        <taxon>Haemosporida</taxon>
        <taxon>Plasmodiidae</taxon>
        <taxon>Plasmodium</taxon>
        <taxon>Plasmodium (Plasmodium)</taxon>
    </lineage>
</organism>
<dbReference type="Proteomes" id="UP000053562">
    <property type="component" value="Unassembled WGS sequence"/>
</dbReference>
<name>A0A0J9SA28_PLAVI</name>
<dbReference type="OrthoDB" id="389243at2759"/>
<accession>A0A0J9SA28</accession>
<reference evidence="1 2" key="1">
    <citation type="submission" date="2011-08" db="EMBL/GenBank/DDBJ databases">
        <title>The Genome Sequence of Plasmodium vivax India VII.</title>
        <authorList>
            <consortium name="The Broad Institute Genome Sequencing Platform"/>
            <consortium name="The Broad Institute Genome Sequencing Center for Infectious Disease"/>
            <person name="Neafsey D."/>
            <person name="Carlton J."/>
            <person name="Barnwell J."/>
            <person name="Collins W."/>
            <person name="Escalante A."/>
            <person name="Mullikin J."/>
            <person name="Saul A."/>
            <person name="Guigo R."/>
            <person name="Camara F."/>
            <person name="Young S.K."/>
            <person name="Zeng Q."/>
            <person name="Gargeya S."/>
            <person name="Fitzgerald M."/>
            <person name="Haas B."/>
            <person name="Abouelleil A."/>
            <person name="Alvarado L."/>
            <person name="Arachchi H.M."/>
            <person name="Berlin A."/>
            <person name="Brown A."/>
            <person name="Chapman S.B."/>
            <person name="Chen Z."/>
            <person name="Dunbar C."/>
            <person name="Freedman E."/>
            <person name="Gearin G."/>
            <person name="Gellesch M."/>
            <person name="Goldberg J."/>
            <person name="Griggs A."/>
            <person name="Gujja S."/>
            <person name="Heiman D."/>
            <person name="Howarth C."/>
            <person name="Larson L."/>
            <person name="Lui A."/>
            <person name="MacDonald P.J.P."/>
            <person name="Montmayeur A."/>
            <person name="Murphy C."/>
            <person name="Neiman D."/>
            <person name="Pearson M."/>
            <person name="Priest M."/>
            <person name="Roberts A."/>
            <person name="Saif S."/>
            <person name="Shea T."/>
            <person name="Shenoy N."/>
            <person name="Sisk P."/>
            <person name="Stolte C."/>
            <person name="Sykes S."/>
            <person name="Wortman J."/>
            <person name="Nusbaum C."/>
            <person name="Birren B."/>
        </authorList>
    </citation>
    <scope>NUCLEOTIDE SEQUENCE [LARGE SCALE GENOMIC DNA]</scope>
    <source>
        <strain evidence="1 2">India VII</strain>
    </source>
</reference>
<evidence type="ECO:0000313" key="1">
    <source>
        <dbReference type="EMBL" id="KMZ79556.1"/>
    </source>
</evidence>
<evidence type="ECO:0008006" key="3">
    <source>
        <dbReference type="Google" id="ProtNLM"/>
    </source>
</evidence>